<dbReference type="IntAct" id="O17100">
    <property type="interactions" value="1"/>
</dbReference>
<dbReference type="InParanoid" id="O17100"/>
<dbReference type="Bgee" id="WBGene00018352">
    <property type="expression patterns" value="Expressed in pharyngeal muscle cell (C elegans) and 3 other cell types or tissues"/>
</dbReference>
<sequence>MNSSKPLSYPSIGSILQHLKPDKKFQLSQQCRTITSIDKSRPLYLKSLKLNENSIKLNGTTYELNVIENSLKPRAFPYDVNSQGSIDLEMVVPDQEQEQEILVDDRTDNPTSYNEQRISRADLKNAPSSSYTHYIRFSVGNHSEQLQYNERKLHDAMKYLIDKLLGGRPTIKARQFCVENSGILRIPRHLKIRAKVVQLNGLIREKLLNATQHLLDIKSLPLSGVIISDPLMNAPNLDIDFIQTAEMLLLYCEVISGEGLLKVRHKRVYINAYLYDATFRLFEDWMEHGREVGTHFSFAMRNEGNIIDVLDKIRINYNVEEGTAENQLTIHINNFTDIVVSHKVDTWILEYKVQQREVM</sequence>
<organism evidence="1 2">
    <name type="scientific">Caenorhabditis elegans</name>
    <dbReference type="NCBI Taxonomy" id="6239"/>
    <lineage>
        <taxon>Eukaryota</taxon>
        <taxon>Metazoa</taxon>
        <taxon>Ecdysozoa</taxon>
        <taxon>Nematoda</taxon>
        <taxon>Chromadorea</taxon>
        <taxon>Rhabditida</taxon>
        <taxon>Rhabditina</taxon>
        <taxon>Rhabditomorpha</taxon>
        <taxon>Rhabditoidea</taxon>
        <taxon>Rhabditidae</taxon>
        <taxon>Peloderinae</taxon>
        <taxon>Caenorhabditis</taxon>
    </lineage>
</organism>
<dbReference type="PhylomeDB" id="O17100"/>
<dbReference type="PANTHER" id="PTHR31379:SF1">
    <property type="entry name" value="F-BOX C PROTEIN-RELATED"/>
    <property type="match status" value="1"/>
</dbReference>
<dbReference type="PIR" id="T32287">
    <property type="entry name" value="T32287"/>
</dbReference>
<evidence type="ECO:0000313" key="3">
    <source>
        <dbReference type="WormBase" id="F42G2.3"/>
    </source>
</evidence>
<dbReference type="WormBase" id="F42G2.3">
    <property type="protein sequence ID" value="CE10310"/>
    <property type="gene ID" value="WBGene00018352"/>
    <property type="gene designation" value="fbxc-20"/>
</dbReference>
<dbReference type="EMBL" id="BX284602">
    <property type="protein sequence ID" value="CCD70283.1"/>
    <property type="molecule type" value="Genomic_DNA"/>
</dbReference>
<dbReference type="RefSeq" id="NP_494272.1">
    <property type="nucleotide sequence ID" value="NM_061871.7"/>
</dbReference>
<keyword evidence="2" id="KW-1185">Reference proteome</keyword>
<dbReference type="GeneID" id="173595"/>
<dbReference type="AlphaFoldDB" id="O17100"/>
<reference evidence="1 2" key="1">
    <citation type="journal article" date="1998" name="Science">
        <title>Genome sequence of the nematode C. elegans: a platform for investigating biology.</title>
        <authorList>
            <consortium name="The C. elegans sequencing consortium"/>
            <person name="Sulson J.E."/>
            <person name="Waterston R."/>
        </authorList>
    </citation>
    <scope>NUCLEOTIDE SEQUENCE [LARGE SCALE GENOMIC DNA]</scope>
    <source>
        <strain evidence="1 2">Bristol N2</strain>
    </source>
</reference>
<dbReference type="InterPro" id="IPR021942">
    <property type="entry name" value="DUF3557"/>
</dbReference>
<dbReference type="OrthoDB" id="5910451at2759"/>
<dbReference type="AGR" id="WB:WBGene00018352"/>
<protein>
    <submittedName>
        <fullName evidence="1">F-box C protein</fullName>
    </submittedName>
</protein>
<gene>
    <name evidence="1 3" type="primary">fbxc-20</name>
    <name evidence="1" type="ORF">CELE_F42G2.3</name>
    <name evidence="3" type="ORF">F42G2.3</name>
</gene>
<dbReference type="eggNOG" id="ENOG502TK1R">
    <property type="taxonomic scope" value="Eukaryota"/>
</dbReference>
<name>O17100_CAEEL</name>
<comment type="interaction">
    <interactant intactId="EBI-312071">
        <id>O17100</id>
    </interactant>
    <interactant intactId="EBI-312075">
        <id>Q94207</id>
        <label>sup-36</label>
    </interactant>
    <organismsDiffer>false</organismsDiffer>
    <experiments>2</experiments>
</comment>
<accession>O17100</accession>
<evidence type="ECO:0000313" key="1">
    <source>
        <dbReference type="EMBL" id="CCD70283.1"/>
    </source>
</evidence>
<dbReference type="PANTHER" id="PTHR31379">
    <property type="entry name" value="F-BOX C PROTEIN-RELATED-RELATED"/>
    <property type="match status" value="1"/>
</dbReference>
<dbReference type="FunCoup" id="O17100">
    <property type="interactions" value="253"/>
</dbReference>
<proteinExistence type="evidence at protein level"/>
<dbReference type="UCSC" id="F42G2.3">
    <property type="organism name" value="c. elegans"/>
</dbReference>
<dbReference type="Pfam" id="PF12078">
    <property type="entry name" value="DUF3557"/>
    <property type="match status" value="1"/>
</dbReference>
<evidence type="ECO:0000313" key="2">
    <source>
        <dbReference type="Proteomes" id="UP000001940"/>
    </source>
</evidence>
<dbReference type="Proteomes" id="UP000001940">
    <property type="component" value="Chromosome II"/>
</dbReference>
<dbReference type="HOGENOM" id="CLU_042576_2_0_1"/>
<dbReference type="DIP" id="DIP-25906N"/>
<dbReference type="KEGG" id="cel:CELE_F42G2.3"/>
<dbReference type="CTD" id="173595"/>
<dbReference type="OMA" id="RINETHY"/>
<dbReference type="PaxDb" id="6239-F42G2.3"/>